<dbReference type="SUPFAM" id="SSF143422">
    <property type="entry name" value="Transposase IS200-like"/>
    <property type="match status" value="1"/>
</dbReference>
<proteinExistence type="predicted"/>
<sequence>MHALSTFYRSRLPHLTPIGGTFFITFRVKDAVPLRKMQQLRYRYEREVQSIRTSSCQGIERTRALAKARHHYFLSYDASLDANPNAGAYFLDPAVFRIMADHLHSFDNDLYELRAFCIMPNHVHLLLSLGNQLVDDDHFFLSETELRKSYRPLNNIMRRIKGGSSRAINQYLGRRGALWQKDSYDHYVRDEKAYRNILYYILHNPVKAGLVEDWQSYPFTYCAQ</sequence>
<dbReference type="InterPro" id="IPR036515">
    <property type="entry name" value="Transposase_17_sf"/>
</dbReference>
<dbReference type="EMBL" id="JACIFF010000005">
    <property type="protein sequence ID" value="MBB4079686.1"/>
    <property type="molecule type" value="Genomic_DNA"/>
</dbReference>
<dbReference type="GO" id="GO:0006313">
    <property type="term" value="P:DNA transposition"/>
    <property type="evidence" value="ECO:0007669"/>
    <property type="project" value="InterPro"/>
</dbReference>
<accession>A0A840EFI1</accession>
<dbReference type="SMART" id="SM01321">
    <property type="entry name" value="Y1_Tnp"/>
    <property type="match status" value="1"/>
</dbReference>
<dbReference type="PANTHER" id="PTHR36966">
    <property type="entry name" value="REP-ASSOCIATED TYROSINE TRANSPOSASE"/>
    <property type="match status" value="1"/>
</dbReference>
<organism evidence="2 3">
    <name type="scientific">Neolewinella aquimaris</name>
    <dbReference type="NCBI Taxonomy" id="1835722"/>
    <lineage>
        <taxon>Bacteria</taxon>
        <taxon>Pseudomonadati</taxon>
        <taxon>Bacteroidota</taxon>
        <taxon>Saprospiria</taxon>
        <taxon>Saprospirales</taxon>
        <taxon>Lewinellaceae</taxon>
        <taxon>Neolewinella</taxon>
    </lineage>
</organism>
<dbReference type="Gene3D" id="3.30.70.1290">
    <property type="entry name" value="Transposase IS200-like"/>
    <property type="match status" value="1"/>
</dbReference>
<dbReference type="InterPro" id="IPR002686">
    <property type="entry name" value="Transposase_17"/>
</dbReference>
<comment type="caution">
    <text evidence="2">The sequence shown here is derived from an EMBL/GenBank/DDBJ whole genome shotgun (WGS) entry which is preliminary data.</text>
</comment>
<dbReference type="InterPro" id="IPR052715">
    <property type="entry name" value="RAYT_transposase"/>
</dbReference>
<dbReference type="RefSeq" id="WP_183495918.1">
    <property type="nucleotide sequence ID" value="NZ_JACIFF010000005.1"/>
</dbReference>
<evidence type="ECO:0000313" key="3">
    <source>
        <dbReference type="Proteomes" id="UP000576209"/>
    </source>
</evidence>
<evidence type="ECO:0000259" key="1">
    <source>
        <dbReference type="SMART" id="SM01321"/>
    </source>
</evidence>
<dbReference type="GO" id="GO:0043565">
    <property type="term" value="F:sequence-specific DNA binding"/>
    <property type="evidence" value="ECO:0007669"/>
    <property type="project" value="TreeGrafter"/>
</dbReference>
<dbReference type="PANTHER" id="PTHR36966:SF1">
    <property type="entry name" value="REP-ASSOCIATED TYROSINE TRANSPOSASE"/>
    <property type="match status" value="1"/>
</dbReference>
<dbReference type="GO" id="GO:0004803">
    <property type="term" value="F:transposase activity"/>
    <property type="evidence" value="ECO:0007669"/>
    <property type="project" value="InterPro"/>
</dbReference>
<protein>
    <submittedName>
        <fullName evidence="2">REP element-mobilizing transposase RayT</fullName>
    </submittedName>
</protein>
<reference evidence="2 3" key="1">
    <citation type="submission" date="2020-08" db="EMBL/GenBank/DDBJ databases">
        <title>Genomic Encyclopedia of Type Strains, Phase IV (KMG-IV): sequencing the most valuable type-strain genomes for metagenomic binning, comparative biology and taxonomic classification.</title>
        <authorList>
            <person name="Goeker M."/>
        </authorList>
    </citation>
    <scope>NUCLEOTIDE SEQUENCE [LARGE SCALE GENOMIC DNA]</scope>
    <source>
        <strain evidence="2 3">DSM 105137</strain>
    </source>
</reference>
<name>A0A840EFI1_9BACT</name>
<evidence type="ECO:0000313" key="2">
    <source>
        <dbReference type="EMBL" id="MBB4079686.1"/>
    </source>
</evidence>
<keyword evidence="3" id="KW-1185">Reference proteome</keyword>
<dbReference type="AlphaFoldDB" id="A0A840EFI1"/>
<gene>
    <name evidence="2" type="ORF">GGR28_002311</name>
</gene>
<feature type="domain" description="Transposase IS200-like" evidence="1">
    <location>
        <begin position="17"/>
        <end position="204"/>
    </location>
</feature>
<dbReference type="Proteomes" id="UP000576209">
    <property type="component" value="Unassembled WGS sequence"/>
</dbReference>